<comment type="caution">
    <text evidence="7">The sequence shown here is derived from an EMBL/GenBank/DDBJ whole genome shotgun (WGS) entry which is preliminary data.</text>
</comment>
<dbReference type="InterPro" id="IPR011010">
    <property type="entry name" value="DNA_brk_join_enz"/>
</dbReference>
<dbReference type="GO" id="GO:0015074">
    <property type="term" value="P:DNA integration"/>
    <property type="evidence" value="ECO:0007669"/>
    <property type="project" value="UniProtKB-KW"/>
</dbReference>
<evidence type="ECO:0000259" key="6">
    <source>
        <dbReference type="PROSITE" id="PS51900"/>
    </source>
</evidence>
<dbReference type="PATRIC" id="fig|332950.4.peg.3360"/>
<evidence type="ECO:0000259" key="5">
    <source>
        <dbReference type="PROSITE" id="PS51898"/>
    </source>
</evidence>
<dbReference type="InterPro" id="IPR050090">
    <property type="entry name" value="Tyrosine_recombinase_XerCD"/>
</dbReference>
<name>A0A1E5GB13_9ENTE</name>
<evidence type="ECO:0000256" key="3">
    <source>
        <dbReference type="ARBA" id="ARBA00023172"/>
    </source>
</evidence>
<dbReference type="SUPFAM" id="SSF56349">
    <property type="entry name" value="DNA breaking-rejoining enzymes"/>
    <property type="match status" value="1"/>
</dbReference>
<keyword evidence="2 4" id="KW-0238">DNA-binding</keyword>
<gene>
    <name evidence="7" type="ORF">BCR25_10070</name>
</gene>
<evidence type="ECO:0000313" key="8">
    <source>
        <dbReference type="Proteomes" id="UP000095094"/>
    </source>
</evidence>
<dbReference type="Pfam" id="PF14659">
    <property type="entry name" value="Phage_int_SAM_3"/>
    <property type="match status" value="1"/>
</dbReference>
<dbReference type="EMBL" id="MIJY01000044">
    <property type="protein sequence ID" value="OEG09841.1"/>
    <property type="molecule type" value="Genomic_DNA"/>
</dbReference>
<dbReference type="InterPro" id="IPR044068">
    <property type="entry name" value="CB"/>
</dbReference>
<keyword evidence="8" id="KW-1185">Reference proteome</keyword>
<dbReference type="PANTHER" id="PTHR30349:SF94">
    <property type="entry name" value="INTEGRASE_RECOMBINASE HI_1414-RELATED"/>
    <property type="match status" value="1"/>
</dbReference>
<proteinExistence type="predicted"/>
<feature type="domain" description="Core-binding (CB)" evidence="6">
    <location>
        <begin position="62"/>
        <end position="149"/>
    </location>
</feature>
<dbReference type="PROSITE" id="PS51900">
    <property type="entry name" value="CB"/>
    <property type="match status" value="1"/>
</dbReference>
<dbReference type="InterPro" id="IPR010998">
    <property type="entry name" value="Integrase_recombinase_N"/>
</dbReference>
<dbReference type="InterPro" id="IPR013762">
    <property type="entry name" value="Integrase-like_cat_sf"/>
</dbReference>
<dbReference type="CDD" id="cd01189">
    <property type="entry name" value="INT_ICEBs1_C_like"/>
    <property type="match status" value="1"/>
</dbReference>
<keyword evidence="3" id="KW-0233">DNA recombination</keyword>
<dbReference type="Gene3D" id="1.10.150.130">
    <property type="match status" value="1"/>
</dbReference>
<dbReference type="InterPro" id="IPR002104">
    <property type="entry name" value="Integrase_catalytic"/>
</dbReference>
<dbReference type="InterPro" id="IPR004107">
    <property type="entry name" value="Integrase_SAM-like_N"/>
</dbReference>
<reference evidence="8" key="1">
    <citation type="submission" date="2016-09" db="EMBL/GenBank/DDBJ databases">
        <authorList>
            <person name="Gulvik C.A."/>
        </authorList>
    </citation>
    <scope>NUCLEOTIDE SEQUENCE [LARGE SCALE GENOMIC DNA]</scope>
    <source>
        <strain evidence="8">LMG 8895</strain>
    </source>
</reference>
<dbReference type="OrthoDB" id="2285763at2"/>
<organism evidence="7 8">
    <name type="scientific">Enterococcus termitis</name>
    <dbReference type="NCBI Taxonomy" id="332950"/>
    <lineage>
        <taxon>Bacteria</taxon>
        <taxon>Bacillati</taxon>
        <taxon>Bacillota</taxon>
        <taxon>Bacilli</taxon>
        <taxon>Lactobacillales</taxon>
        <taxon>Enterococcaceae</taxon>
        <taxon>Enterococcus</taxon>
    </lineage>
</organism>
<evidence type="ECO:0000256" key="4">
    <source>
        <dbReference type="PROSITE-ProRule" id="PRU01248"/>
    </source>
</evidence>
<dbReference type="PANTHER" id="PTHR30349">
    <property type="entry name" value="PHAGE INTEGRASE-RELATED"/>
    <property type="match status" value="1"/>
</dbReference>
<feature type="domain" description="Tyr recombinase" evidence="5">
    <location>
        <begin position="163"/>
        <end position="362"/>
    </location>
</feature>
<dbReference type="Proteomes" id="UP000095094">
    <property type="component" value="Unassembled WGS sequence"/>
</dbReference>
<dbReference type="Gene3D" id="1.10.443.10">
    <property type="entry name" value="Intergrase catalytic core"/>
    <property type="match status" value="1"/>
</dbReference>
<evidence type="ECO:0000256" key="2">
    <source>
        <dbReference type="ARBA" id="ARBA00023125"/>
    </source>
</evidence>
<keyword evidence="1" id="KW-0229">DNA integration</keyword>
<evidence type="ECO:0000313" key="7">
    <source>
        <dbReference type="EMBL" id="OEG09841.1"/>
    </source>
</evidence>
<dbReference type="RefSeq" id="WP_069664594.1">
    <property type="nucleotide sequence ID" value="NZ_JBHUJJ010000001.1"/>
</dbReference>
<accession>A0A1E5GB13</accession>
<protein>
    <recommendedName>
        <fullName evidence="9">Tyr recombinase domain-containing protein</fullName>
    </recommendedName>
</protein>
<dbReference type="AlphaFoldDB" id="A0A1E5GB13"/>
<dbReference type="GO" id="GO:0006310">
    <property type="term" value="P:DNA recombination"/>
    <property type="evidence" value="ECO:0007669"/>
    <property type="project" value="UniProtKB-KW"/>
</dbReference>
<dbReference type="PROSITE" id="PS51898">
    <property type="entry name" value="TYR_RECOMBINASE"/>
    <property type="match status" value="1"/>
</dbReference>
<evidence type="ECO:0000256" key="1">
    <source>
        <dbReference type="ARBA" id="ARBA00022908"/>
    </source>
</evidence>
<evidence type="ECO:0008006" key="9">
    <source>
        <dbReference type="Google" id="ProtNLM"/>
    </source>
</evidence>
<dbReference type="Pfam" id="PF00589">
    <property type="entry name" value="Phage_integrase"/>
    <property type="match status" value="1"/>
</dbReference>
<dbReference type="GO" id="GO:0003677">
    <property type="term" value="F:DNA binding"/>
    <property type="evidence" value="ECO:0007669"/>
    <property type="project" value="UniProtKB-UniRule"/>
</dbReference>
<sequence>MPKKGENIYKRKDGRWEGRYIKQHTPTNKIIYGYVYGRKYGEVKEKLIFLKAKQLTTQGTFRAFQGTYGDWVAYWINNTVKRTVKATTYSNYFRLLNKHILPSLGEYRLTQIKTARLQEFVDNLVVKKLATGSIRLIFTIVNQSLNEAIKNEYLDQNPCKSVYLPKPTETNVHSLSNREQKILEALAFRESNCSPTILALYSGMRIGEISGLKWADIDFDKGLIRVHRTISRIIDEHSTRNKTELISSSPKTAYSSRVIPLAKNLKEYLLEKRQIASSEYVIHCRGKLAEPRVINYRFKRMIKETEFADIHFHVLRHTFATRCLEQGVDIASLSRILGHRSTKLTLDTYADSLLEHRQEVMKAVDALLEKPDHFNK</sequence>